<organism evidence="2 3">
    <name type="scientific">Anaerocolumna chitinilytica</name>
    <dbReference type="NCBI Taxonomy" id="1727145"/>
    <lineage>
        <taxon>Bacteria</taxon>
        <taxon>Bacillati</taxon>
        <taxon>Bacillota</taxon>
        <taxon>Clostridia</taxon>
        <taxon>Lachnospirales</taxon>
        <taxon>Lachnospiraceae</taxon>
        <taxon>Anaerocolumna</taxon>
    </lineage>
</organism>
<feature type="transmembrane region" description="Helical" evidence="1">
    <location>
        <begin position="75"/>
        <end position="99"/>
    </location>
</feature>
<evidence type="ECO:0000313" key="3">
    <source>
        <dbReference type="Proteomes" id="UP000515703"/>
    </source>
</evidence>
<gene>
    <name evidence="2" type="ORF">bsdcttw_34610</name>
</gene>
<feature type="transmembrane region" description="Helical" evidence="1">
    <location>
        <begin position="150"/>
        <end position="183"/>
    </location>
</feature>
<keyword evidence="1" id="KW-0812">Transmembrane</keyword>
<reference evidence="2 3" key="1">
    <citation type="submission" date="2020-08" db="EMBL/GenBank/DDBJ databases">
        <title>Draft genome sequencing of an Anaerocolumna strain isolated from anoxic soil subjected to BSD treatment.</title>
        <authorList>
            <person name="Uek A."/>
            <person name="Tonouchi A."/>
        </authorList>
    </citation>
    <scope>NUCLEOTIDE SEQUENCE [LARGE SCALE GENOMIC DNA]</scope>
    <source>
        <strain evidence="2 3">CTTW</strain>
    </source>
</reference>
<feature type="transmembrane region" description="Helical" evidence="1">
    <location>
        <begin position="190"/>
        <end position="210"/>
    </location>
</feature>
<accession>A0A7I8DPR2</accession>
<feature type="transmembrane region" description="Helical" evidence="1">
    <location>
        <begin position="35"/>
        <end position="55"/>
    </location>
</feature>
<feature type="transmembrane region" description="Helical" evidence="1">
    <location>
        <begin position="352"/>
        <end position="371"/>
    </location>
</feature>
<keyword evidence="1" id="KW-0472">Membrane</keyword>
<feature type="transmembrane region" description="Helical" evidence="1">
    <location>
        <begin position="237"/>
        <end position="259"/>
    </location>
</feature>
<dbReference type="RefSeq" id="WP_185256093.1">
    <property type="nucleotide sequence ID" value="NZ_AP023368.1"/>
</dbReference>
<keyword evidence="1" id="KW-1133">Transmembrane helix</keyword>
<dbReference type="AlphaFoldDB" id="A0A7I8DPR2"/>
<protein>
    <submittedName>
        <fullName evidence="2">Uncharacterized protein</fullName>
    </submittedName>
</protein>
<dbReference type="KEGG" id="acht:bsdcttw_34610"/>
<evidence type="ECO:0000256" key="1">
    <source>
        <dbReference type="SAM" id="Phobius"/>
    </source>
</evidence>
<feature type="transmembrane region" description="Helical" evidence="1">
    <location>
        <begin position="120"/>
        <end position="144"/>
    </location>
</feature>
<evidence type="ECO:0000313" key="2">
    <source>
        <dbReference type="EMBL" id="BCK00421.1"/>
    </source>
</evidence>
<keyword evidence="3" id="KW-1185">Reference proteome</keyword>
<feature type="transmembrane region" description="Helical" evidence="1">
    <location>
        <begin position="462"/>
        <end position="485"/>
    </location>
</feature>
<feature type="transmembrane region" description="Helical" evidence="1">
    <location>
        <begin position="424"/>
        <end position="446"/>
    </location>
</feature>
<sequence>MKGWTMLIRLLKIQFPTVFDLPFRKKGKQKTAGNPITKIILLVFTLFLCFVSFMYSYGIGNVLKSIGKIEMLPELAVAIASVAMFFTTIYKVGGVLFGFKDFDFLLSLPLKFSTVVAGRLLLLYLINLPAAIIIMIPTGISYSLIAGWDIIALLFNFAGVLLLPLVPVTLAAIIGVLTAFLASRFRSSKIISIILIFIILLVFMAIPYMGGAGSLNTLTKLYPLAILYRRAVWGKEITAIVLYLLISALSLGIFLELIARRFVALNNALNRKNINRKVKALKIQTGSAFYALYTKEMKRYFSSVNYVVNTGFGMVLLTVFSLALLVLPADVLQKFFKIPDAVGMIRQFLPELMAFCVATTCISASSISLEGKNLWIMKSLPVSYKMILGSKIAVNLIMILPLVIIDAFMLAVRFDLKPLETLCLLIVGISMGFYISISGLFFNLLLPKLDWSSEITVVKQSMAVLATMFTGIAAAMLPTVVRALLPSVNGTVAPLMGAGILAVLSVIFSLNIMKNGRKQFQNL</sequence>
<dbReference type="EMBL" id="AP023368">
    <property type="protein sequence ID" value="BCK00421.1"/>
    <property type="molecule type" value="Genomic_DNA"/>
</dbReference>
<reference evidence="2 3" key="2">
    <citation type="submission" date="2020-08" db="EMBL/GenBank/DDBJ databases">
        <authorList>
            <person name="Ueki A."/>
            <person name="Tonouchi A."/>
        </authorList>
    </citation>
    <scope>NUCLEOTIDE SEQUENCE [LARGE SCALE GENOMIC DNA]</scope>
    <source>
        <strain evidence="2 3">CTTW</strain>
    </source>
</reference>
<feature type="transmembrane region" description="Helical" evidence="1">
    <location>
        <begin position="392"/>
        <end position="412"/>
    </location>
</feature>
<dbReference type="Proteomes" id="UP000515703">
    <property type="component" value="Chromosome"/>
</dbReference>
<feature type="transmembrane region" description="Helical" evidence="1">
    <location>
        <begin position="306"/>
        <end position="327"/>
    </location>
</feature>
<name>A0A7I8DPR2_9FIRM</name>
<proteinExistence type="predicted"/>
<feature type="transmembrane region" description="Helical" evidence="1">
    <location>
        <begin position="491"/>
        <end position="513"/>
    </location>
</feature>